<evidence type="ECO:0000256" key="4">
    <source>
        <dbReference type="SAM" id="MobiDB-lite"/>
    </source>
</evidence>
<keyword evidence="5" id="KW-0812">Transmembrane</keyword>
<dbReference type="InterPro" id="IPR006703">
    <property type="entry name" value="G_AIG1"/>
</dbReference>
<dbReference type="GO" id="GO:0005525">
    <property type="term" value="F:GTP binding"/>
    <property type="evidence" value="ECO:0007669"/>
    <property type="project" value="UniProtKB-KW"/>
</dbReference>
<reference evidence="7 8" key="1">
    <citation type="journal article" date="2017" name="PLoS Biol.">
        <title>The sea cucumber genome provides insights into morphological evolution and visceral regeneration.</title>
        <authorList>
            <person name="Zhang X."/>
            <person name="Sun L."/>
            <person name="Yuan J."/>
            <person name="Sun Y."/>
            <person name="Gao Y."/>
            <person name="Zhang L."/>
            <person name="Li S."/>
            <person name="Dai H."/>
            <person name="Hamel J.F."/>
            <person name="Liu C."/>
            <person name="Yu Y."/>
            <person name="Liu S."/>
            <person name="Lin W."/>
            <person name="Guo K."/>
            <person name="Jin S."/>
            <person name="Xu P."/>
            <person name="Storey K.B."/>
            <person name="Huan P."/>
            <person name="Zhang T."/>
            <person name="Zhou Y."/>
            <person name="Zhang J."/>
            <person name="Lin C."/>
            <person name="Li X."/>
            <person name="Xing L."/>
            <person name="Huo D."/>
            <person name="Sun M."/>
            <person name="Wang L."/>
            <person name="Mercier A."/>
            <person name="Li F."/>
            <person name="Yang H."/>
            <person name="Xiang J."/>
        </authorList>
    </citation>
    <scope>NUCLEOTIDE SEQUENCE [LARGE SCALE GENOMIC DNA]</scope>
    <source>
        <strain evidence="7">Shaxun</strain>
        <tissue evidence="7">Muscle</tissue>
    </source>
</reference>
<keyword evidence="3" id="KW-0342">GTP-binding</keyword>
<keyword evidence="8" id="KW-1185">Reference proteome</keyword>
<proteinExistence type="inferred from homology"/>
<gene>
    <name evidence="7" type="ORF">BSL78_08071</name>
</gene>
<evidence type="ECO:0000313" key="7">
    <source>
        <dbReference type="EMBL" id="PIK55023.1"/>
    </source>
</evidence>
<organism evidence="7 8">
    <name type="scientific">Stichopus japonicus</name>
    <name type="common">Sea cucumber</name>
    <dbReference type="NCBI Taxonomy" id="307972"/>
    <lineage>
        <taxon>Eukaryota</taxon>
        <taxon>Metazoa</taxon>
        <taxon>Echinodermata</taxon>
        <taxon>Eleutherozoa</taxon>
        <taxon>Echinozoa</taxon>
        <taxon>Holothuroidea</taxon>
        <taxon>Aspidochirotacea</taxon>
        <taxon>Aspidochirotida</taxon>
        <taxon>Stichopodidae</taxon>
        <taxon>Apostichopus</taxon>
    </lineage>
</organism>
<dbReference type="PANTHER" id="PTHR10903:SF184">
    <property type="entry name" value="GTP-BINDING PROTEIN A"/>
    <property type="match status" value="1"/>
</dbReference>
<name>A0A2G8L427_STIJA</name>
<evidence type="ECO:0000256" key="3">
    <source>
        <dbReference type="ARBA" id="ARBA00023134"/>
    </source>
</evidence>
<dbReference type="PANTHER" id="PTHR10903">
    <property type="entry name" value="GTPASE, IMAP FAMILY MEMBER-RELATED"/>
    <property type="match status" value="1"/>
</dbReference>
<feature type="region of interest" description="Disordered" evidence="4">
    <location>
        <begin position="1"/>
        <end position="22"/>
    </location>
</feature>
<dbReference type="Pfam" id="PF04548">
    <property type="entry name" value="AIG1"/>
    <property type="match status" value="1"/>
</dbReference>
<evidence type="ECO:0000259" key="6">
    <source>
        <dbReference type="PROSITE" id="PS51720"/>
    </source>
</evidence>
<evidence type="ECO:0000256" key="1">
    <source>
        <dbReference type="ARBA" id="ARBA00008535"/>
    </source>
</evidence>
<keyword evidence="5" id="KW-0472">Membrane</keyword>
<keyword evidence="5" id="KW-1133">Transmembrane helix</keyword>
<dbReference type="SUPFAM" id="SSF52540">
    <property type="entry name" value="P-loop containing nucleoside triphosphate hydrolases"/>
    <property type="match status" value="1"/>
</dbReference>
<comment type="similarity">
    <text evidence="1">Belongs to the TRAFAC class TrmE-Era-EngA-EngB-Septin-like GTPase superfamily. AIG1/Toc34/Toc159-like paraseptin GTPase family. IAN subfamily.</text>
</comment>
<dbReference type="InterPro" id="IPR027417">
    <property type="entry name" value="P-loop_NTPase"/>
</dbReference>
<dbReference type="AlphaFoldDB" id="A0A2G8L427"/>
<dbReference type="InterPro" id="IPR045058">
    <property type="entry name" value="GIMA/IAN/Toc"/>
</dbReference>
<feature type="transmembrane region" description="Helical" evidence="5">
    <location>
        <begin position="350"/>
        <end position="383"/>
    </location>
</feature>
<dbReference type="STRING" id="307972.A0A2G8L427"/>
<dbReference type="Gene3D" id="3.40.50.300">
    <property type="entry name" value="P-loop containing nucleotide triphosphate hydrolases"/>
    <property type="match status" value="1"/>
</dbReference>
<dbReference type="EMBL" id="MRZV01000227">
    <property type="protein sequence ID" value="PIK55023.1"/>
    <property type="molecule type" value="Genomic_DNA"/>
</dbReference>
<dbReference type="PROSITE" id="PS51720">
    <property type="entry name" value="G_AIG1"/>
    <property type="match status" value="1"/>
</dbReference>
<evidence type="ECO:0000256" key="2">
    <source>
        <dbReference type="ARBA" id="ARBA00022741"/>
    </source>
</evidence>
<sequence length="388" mass="42911">MAYPADNLNARNAHDADRRPSHPVRDYGIVLVGQTGSGKSATGNTILGRNAFKATPSGKSVTGVSSYATSEYGDRTITVVDTPGLHDNVRSDSIVKQENARIAFLLREGVHCFVICMNASETRVTEKTKTFLDQVKVSGHTDFYDHCMLVYTKPEAALRYISLEEFVERQKEDEGMKCFLEKLGDRVMDVSNNTENPGQDPRNKDAIIAMVDRVIENNIIKQKPIVFTNDTFEKAKELRKQVVTLVERERCHPSLVNAVIEAIILFSNWGTISKKEFVDKVMEILCKNKQYKKDGTNVVFRNDNLVTITPVVDCKVHIEIIYEAARSNISVFYQMLAAINAHTRKYTMTAVALVAGAGISLGMGAGAVAATLLGLPPIIAYSIGNRMS</sequence>
<accession>A0A2G8L427</accession>
<evidence type="ECO:0000313" key="8">
    <source>
        <dbReference type="Proteomes" id="UP000230750"/>
    </source>
</evidence>
<keyword evidence="2" id="KW-0547">Nucleotide-binding</keyword>
<dbReference type="Proteomes" id="UP000230750">
    <property type="component" value="Unassembled WGS sequence"/>
</dbReference>
<dbReference type="OrthoDB" id="8444937at2759"/>
<protein>
    <submittedName>
        <fullName evidence="7">Putative GTPase IMAP family member 4-like</fullName>
    </submittedName>
</protein>
<feature type="compositionally biased region" description="Basic and acidic residues" evidence="4">
    <location>
        <begin position="12"/>
        <end position="22"/>
    </location>
</feature>
<comment type="caution">
    <text evidence="7">The sequence shown here is derived from an EMBL/GenBank/DDBJ whole genome shotgun (WGS) entry which is preliminary data.</text>
</comment>
<evidence type="ECO:0000256" key="5">
    <source>
        <dbReference type="SAM" id="Phobius"/>
    </source>
</evidence>
<feature type="domain" description="AIG1-type G" evidence="6">
    <location>
        <begin position="24"/>
        <end position="236"/>
    </location>
</feature>